<feature type="domain" description="BACK" evidence="1">
    <location>
        <begin position="6"/>
        <end position="75"/>
    </location>
</feature>
<dbReference type="OrthoDB" id="45365at2759"/>
<dbReference type="Gene3D" id="1.25.40.420">
    <property type="match status" value="1"/>
</dbReference>
<accession>A0A3P7LEY7</accession>
<name>A0A3P7LEY7_DIBLA</name>
<keyword evidence="3" id="KW-1185">Reference proteome</keyword>
<dbReference type="AlphaFoldDB" id="A0A3P7LEY7"/>
<dbReference type="EMBL" id="UYRU01049104">
    <property type="protein sequence ID" value="VDN10417.1"/>
    <property type="molecule type" value="Genomic_DNA"/>
</dbReference>
<dbReference type="Proteomes" id="UP000281553">
    <property type="component" value="Unassembled WGS sequence"/>
</dbReference>
<dbReference type="InterPro" id="IPR011705">
    <property type="entry name" value="BACK"/>
</dbReference>
<sequence>MKNTFEVTAVGEFFIQLPSDVVLSLFRAVDLQVDSEETVLKAIGRWVGPLSKVDETRVVYAANMMKEMRWYQVDADFRYRLDDEDGFWNTNMECL</sequence>
<protein>
    <recommendedName>
        <fullName evidence="1">BACK domain-containing protein</fullName>
    </recommendedName>
</protein>
<reference evidence="2 3" key="1">
    <citation type="submission" date="2018-11" db="EMBL/GenBank/DDBJ databases">
        <authorList>
            <consortium name="Pathogen Informatics"/>
        </authorList>
    </citation>
    <scope>NUCLEOTIDE SEQUENCE [LARGE SCALE GENOMIC DNA]</scope>
</reference>
<organism evidence="2 3">
    <name type="scientific">Dibothriocephalus latus</name>
    <name type="common">Fish tapeworm</name>
    <name type="synonym">Diphyllobothrium latum</name>
    <dbReference type="NCBI Taxonomy" id="60516"/>
    <lineage>
        <taxon>Eukaryota</taxon>
        <taxon>Metazoa</taxon>
        <taxon>Spiralia</taxon>
        <taxon>Lophotrochozoa</taxon>
        <taxon>Platyhelminthes</taxon>
        <taxon>Cestoda</taxon>
        <taxon>Eucestoda</taxon>
        <taxon>Diphyllobothriidea</taxon>
        <taxon>Diphyllobothriidae</taxon>
        <taxon>Dibothriocephalus</taxon>
    </lineage>
</organism>
<evidence type="ECO:0000259" key="1">
    <source>
        <dbReference type="Pfam" id="PF07707"/>
    </source>
</evidence>
<dbReference type="Pfam" id="PF07707">
    <property type="entry name" value="BACK"/>
    <property type="match status" value="1"/>
</dbReference>
<evidence type="ECO:0000313" key="3">
    <source>
        <dbReference type="Proteomes" id="UP000281553"/>
    </source>
</evidence>
<proteinExistence type="predicted"/>
<gene>
    <name evidence="2" type="ORF">DILT_LOCUS6248</name>
</gene>
<evidence type="ECO:0000313" key="2">
    <source>
        <dbReference type="EMBL" id="VDN10417.1"/>
    </source>
</evidence>